<organism evidence="5 6">
    <name type="scientific">Pseudodesulfovibrio piezophilus (strain DSM 21447 / JCM 15486 / C1TLV30)</name>
    <name type="common">Desulfovibrio piezophilus</name>
    <dbReference type="NCBI Taxonomy" id="1322246"/>
    <lineage>
        <taxon>Bacteria</taxon>
        <taxon>Pseudomonadati</taxon>
        <taxon>Thermodesulfobacteriota</taxon>
        <taxon>Desulfovibrionia</taxon>
        <taxon>Desulfovibrionales</taxon>
        <taxon>Desulfovibrionaceae</taxon>
    </lineage>
</organism>
<dbReference type="SMART" id="SM00052">
    <property type="entry name" value="EAL"/>
    <property type="match status" value="1"/>
</dbReference>
<dbReference type="Gene3D" id="3.20.20.450">
    <property type="entry name" value="EAL domain"/>
    <property type="match status" value="1"/>
</dbReference>
<feature type="domain" description="EAL" evidence="2">
    <location>
        <begin position="151"/>
        <end position="401"/>
    </location>
</feature>
<dbReference type="InterPro" id="IPR000160">
    <property type="entry name" value="GGDEF_dom"/>
</dbReference>
<dbReference type="BioCyc" id="DPIE1322246:BN4_RS01320-MONOMER"/>
<dbReference type="PROSITE" id="PS50883">
    <property type="entry name" value="EAL"/>
    <property type="match status" value="1"/>
</dbReference>
<accession>M1WNC9</accession>
<dbReference type="PROSITE" id="PS51371">
    <property type="entry name" value="CBS"/>
    <property type="match status" value="1"/>
</dbReference>
<dbReference type="Gene3D" id="3.10.580.10">
    <property type="entry name" value="CBS-domain"/>
    <property type="match status" value="1"/>
</dbReference>
<dbReference type="SUPFAM" id="SSF141868">
    <property type="entry name" value="EAL domain-like"/>
    <property type="match status" value="1"/>
</dbReference>
<evidence type="ECO:0000259" key="2">
    <source>
        <dbReference type="PROSITE" id="PS50883"/>
    </source>
</evidence>
<dbReference type="Gene3D" id="3.30.70.270">
    <property type="match status" value="1"/>
</dbReference>
<dbReference type="KEGG" id="dpi:BN4_10254"/>
<dbReference type="NCBIfam" id="TIGR00254">
    <property type="entry name" value="GGDEF"/>
    <property type="match status" value="1"/>
</dbReference>
<dbReference type="CDD" id="cd01948">
    <property type="entry name" value="EAL"/>
    <property type="match status" value="1"/>
</dbReference>
<dbReference type="SUPFAM" id="SSF54631">
    <property type="entry name" value="CBS-domain pair"/>
    <property type="match status" value="1"/>
</dbReference>
<dbReference type="eggNOG" id="COG2200">
    <property type="taxonomic scope" value="Bacteria"/>
</dbReference>
<reference evidence="6" key="2">
    <citation type="journal article" date="2013" name="Stand. Genomic Sci.">
        <title>Complete genome sequence of Desulfocapsa sulfexigens, a marine deltaproteobacterium specialized in disproportionating inorganic sulfur compounds.</title>
        <authorList>
            <person name="Finster K.W."/>
            <person name="Kjeldsen K.U."/>
            <person name="Kube M."/>
            <person name="Reinhardt R."/>
            <person name="Mussmann M."/>
            <person name="Amann R."/>
            <person name="Schreiber L."/>
        </authorList>
    </citation>
    <scope>NUCLEOTIDE SEQUENCE [LARGE SCALE GENOMIC DNA]</scope>
    <source>
        <strain evidence="6">DSM 10523 / SB164P1</strain>
    </source>
</reference>
<keyword evidence="6" id="KW-1185">Reference proteome</keyword>
<dbReference type="SMART" id="SM00267">
    <property type="entry name" value="GGDEF"/>
    <property type="match status" value="1"/>
</dbReference>
<dbReference type="InterPro" id="IPR029787">
    <property type="entry name" value="Nucleotide_cyclase"/>
</dbReference>
<evidence type="ECO:0000259" key="4">
    <source>
        <dbReference type="PROSITE" id="PS51371"/>
    </source>
</evidence>
<dbReference type="InterPro" id="IPR050706">
    <property type="entry name" value="Cyclic-di-GMP_PDE-like"/>
</dbReference>
<proteinExistence type="predicted"/>
<dbReference type="Pfam" id="PF00990">
    <property type="entry name" value="GGDEF"/>
    <property type="match status" value="1"/>
</dbReference>
<dbReference type="PROSITE" id="PS50887">
    <property type="entry name" value="GGDEF"/>
    <property type="match status" value="1"/>
</dbReference>
<dbReference type="InterPro" id="IPR035919">
    <property type="entry name" value="EAL_sf"/>
</dbReference>
<evidence type="ECO:0000259" key="3">
    <source>
        <dbReference type="PROSITE" id="PS50887"/>
    </source>
</evidence>
<dbReference type="Pfam" id="PF00571">
    <property type="entry name" value="CBS"/>
    <property type="match status" value="1"/>
</dbReference>
<dbReference type="InterPro" id="IPR001633">
    <property type="entry name" value="EAL_dom"/>
</dbReference>
<evidence type="ECO:0000256" key="1">
    <source>
        <dbReference type="PROSITE-ProRule" id="PRU00703"/>
    </source>
</evidence>
<name>M1WNC9_PSEP2</name>
<dbReference type="eggNOG" id="COG0517">
    <property type="taxonomic scope" value="Bacteria"/>
</dbReference>
<dbReference type="InterPro" id="IPR046342">
    <property type="entry name" value="CBS_dom_sf"/>
</dbReference>
<dbReference type="EMBL" id="FO203427">
    <property type="protein sequence ID" value="CCH47494.1"/>
    <property type="molecule type" value="Genomic_DNA"/>
</dbReference>
<gene>
    <name evidence="5" type="ordered locus">BN4_10254</name>
</gene>
<dbReference type="PANTHER" id="PTHR33121">
    <property type="entry name" value="CYCLIC DI-GMP PHOSPHODIESTERASE PDEF"/>
    <property type="match status" value="1"/>
</dbReference>
<feature type="domain" description="GGDEF" evidence="3">
    <location>
        <begin position="577"/>
        <end position="729"/>
    </location>
</feature>
<dbReference type="InterPro" id="IPR000644">
    <property type="entry name" value="CBS_dom"/>
</dbReference>
<dbReference type="AlphaFoldDB" id="M1WNC9"/>
<dbReference type="SUPFAM" id="SSF55073">
    <property type="entry name" value="Nucleotide cyclase"/>
    <property type="match status" value="1"/>
</dbReference>
<dbReference type="PATRIC" id="fig|879567.3.peg.262"/>
<dbReference type="InterPro" id="IPR043128">
    <property type="entry name" value="Rev_trsase/Diguanyl_cyclase"/>
</dbReference>
<evidence type="ECO:0000313" key="5">
    <source>
        <dbReference type="EMBL" id="CCH47494.1"/>
    </source>
</evidence>
<dbReference type="STRING" id="1322246.BN4_10254"/>
<dbReference type="Pfam" id="PF00563">
    <property type="entry name" value="EAL"/>
    <property type="match status" value="1"/>
</dbReference>
<dbReference type="HOGENOM" id="CLU_015702_2_0_7"/>
<reference evidence="5 6" key="1">
    <citation type="journal article" date="2013" name="PLoS ONE">
        <title>The first genomic and proteomic characterization of a deep-sea sulfate reducer: insights into the piezophilic lifestyle of Desulfovibrio piezophilus.</title>
        <authorList>
            <person name="Pradel N."/>
            <person name="Ji B."/>
            <person name="Gimenez G."/>
            <person name="Talla E."/>
            <person name="Lenoble P."/>
            <person name="Garel M."/>
            <person name="Tamburini C."/>
            <person name="Fourquet P."/>
            <person name="Lebrun R."/>
            <person name="Bertin P."/>
            <person name="Denis Y."/>
            <person name="Pophillat M."/>
            <person name="Barbe V."/>
            <person name="Ollivier B."/>
            <person name="Dolla A."/>
        </authorList>
    </citation>
    <scope>NUCLEOTIDE SEQUENCE [LARGE SCALE GENOMIC DNA]</scope>
    <source>
        <strain evidence="6">DSM 10523 / SB164P1</strain>
    </source>
</reference>
<sequence length="736" mass="81943">MHMELPDEVLQKKRFAQNTVFTLILIAIKDYYILKEMYGTSFIEQLEFELKQILKDETNNSNEIDITSVGPGEVAFLSPQKNAPADVAYEFKTQAQNGLKKTMFRQTGLGIDLGMGYATIEIGEKNAAEESFPVALEEARRMIRIPLNMKGLSIASRFNTILSQGLVSTKYQPILNFKTGSILGWEALTRGPQGSSFRSPVILFETAEQLGRLFALEKLCRESAIAHAGELQAGQKLFLNIHPKTMADPEFTPGKTLELMDKAGLNADNVVFEITERHSVQEFDLFYRTLDHYRSQGFKVAVDDAGAGYAGLTTIAELQPEYIKLDKSLIDDIHKDPVKRALVETTVTFADKIGSQIIGEGVESMEQAVCLKDIGVHCGQGFFMARPAFPKPELTTSCQELQSVGDIANKSITCSLPIGDLAKPPHAITPTHLVSTAQSFFKKNSRFSSIIVAEDNIPKGLVMEYHLNRQLSSQYGIALYYKRAIETVMDPTPLMVDIDMPVEQAARKAMKREPLKTYDDIIITRKGFLYGVVSVQDLLNAMAKIQVEMAKGTNPLTGLPGNVSIEQEVESRIQQKRRFSIIYADLDHFKVYNDTYGFKNGDQIIRLAADIMSWATKKHAGQEARLCHIGGDDFVLISSPEAVEKFCTSVTRCFGRLVRNCYCAEDKKRGWIKARGRDGMERNYPLVSISLGVIEICGQCSLMEIGERAAHIKKFAKSKPGNSVAVDRRPPLGTEK</sequence>
<dbReference type="CDD" id="cd01949">
    <property type="entry name" value="GGDEF"/>
    <property type="match status" value="1"/>
</dbReference>
<dbReference type="eggNOG" id="COG2199">
    <property type="taxonomic scope" value="Bacteria"/>
</dbReference>
<keyword evidence="1" id="KW-0129">CBS domain</keyword>
<dbReference type="Proteomes" id="UP000011724">
    <property type="component" value="Chromosome"/>
</dbReference>
<feature type="domain" description="CBS" evidence="4">
    <location>
        <begin position="489"/>
        <end position="549"/>
    </location>
</feature>
<protein>
    <submittedName>
        <fullName evidence="5">Diguanylate cyclase/phosphodiesterase</fullName>
    </submittedName>
</protein>
<dbReference type="GO" id="GO:0071111">
    <property type="term" value="F:cyclic-guanylate-specific phosphodiesterase activity"/>
    <property type="evidence" value="ECO:0007669"/>
    <property type="project" value="InterPro"/>
</dbReference>
<dbReference type="PANTHER" id="PTHR33121:SF76">
    <property type="entry name" value="SIGNALING PROTEIN"/>
    <property type="match status" value="1"/>
</dbReference>
<evidence type="ECO:0000313" key="6">
    <source>
        <dbReference type="Proteomes" id="UP000011724"/>
    </source>
</evidence>